<dbReference type="Proteomes" id="UP001268683">
    <property type="component" value="Chromosome"/>
</dbReference>
<evidence type="ECO:0000256" key="1">
    <source>
        <dbReference type="SAM" id="Phobius"/>
    </source>
</evidence>
<keyword evidence="1" id="KW-0472">Membrane</keyword>
<dbReference type="KEGG" id="tmk:QGN29_01695"/>
<proteinExistence type="predicted"/>
<accession>A0AA52ECU0</accession>
<organism evidence="2 3">
    <name type="scientific">Temperatibacter marinus</name>
    <dbReference type="NCBI Taxonomy" id="1456591"/>
    <lineage>
        <taxon>Bacteria</taxon>
        <taxon>Pseudomonadati</taxon>
        <taxon>Pseudomonadota</taxon>
        <taxon>Alphaproteobacteria</taxon>
        <taxon>Kordiimonadales</taxon>
        <taxon>Temperatibacteraceae</taxon>
        <taxon>Temperatibacter</taxon>
    </lineage>
</organism>
<gene>
    <name evidence="2" type="ORF">QGN29_01695</name>
</gene>
<name>A0AA52ECU0_9PROT</name>
<feature type="transmembrane region" description="Helical" evidence="1">
    <location>
        <begin position="45"/>
        <end position="68"/>
    </location>
</feature>
<feature type="transmembrane region" description="Helical" evidence="1">
    <location>
        <begin position="12"/>
        <end position="33"/>
    </location>
</feature>
<keyword evidence="1" id="KW-0812">Transmembrane</keyword>
<sequence>MPVYLKSEIEKLLLTYLLYVLTGTITVYLNVVMMNSLYNSDSSAISLFLRFTLVEILVGFMIFGALYIKVKYIDKYLD</sequence>
<dbReference type="EMBL" id="CP123872">
    <property type="protein sequence ID" value="WND03077.1"/>
    <property type="molecule type" value="Genomic_DNA"/>
</dbReference>
<protein>
    <submittedName>
        <fullName evidence="2">Uncharacterized protein</fullName>
    </submittedName>
</protein>
<reference evidence="2" key="1">
    <citation type="submission" date="2023-04" db="EMBL/GenBank/DDBJ databases">
        <title>Complete genome sequence of Temperatibacter marinus.</title>
        <authorList>
            <person name="Rong J.-C."/>
            <person name="Yi M.-L."/>
            <person name="Zhao Q."/>
        </authorList>
    </citation>
    <scope>NUCLEOTIDE SEQUENCE</scope>
    <source>
        <strain evidence="2">NBRC 110045</strain>
    </source>
</reference>
<keyword evidence="1" id="KW-1133">Transmembrane helix</keyword>
<dbReference type="AlphaFoldDB" id="A0AA52ECU0"/>
<evidence type="ECO:0000313" key="2">
    <source>
        <dbReference type="EMBL" id="WND03077.1"/>
    </source>
</evidence>
<dbReference type="RefSeq" id="WP_310798926.1">
    <property type="nucleotide sequence ID" value="NZ_CP123872.1"/>
</dbReference>
<keyword evidence="3" id="KW-1185">Reference proteome</keyword>
<evidence type="ECO:0000313" key="3">
    <source>
        <dbReference type="Proteomes" id="UP001268683"/>
    </source>
</evidence>